<name>A0ABS4HK08_9STAP</name>
<dbReference type="Pfam" id="PF01420">
    <property type="entry name" value="Methylase_S"/>
    <property type="match status" value="1"/>
</dbReference>
<reference evidence="5 6" key="1">
    <citation type="submission" date="2021-03" db="EMBL/GenBank/DDBJ databases">
        <title>Genomic Encyclopedia of Type Strains, Phase IV (KMG-IV): sequencing the most valuable type-strain genomes for metagenomic binning, comparative biology and taxonomic classification.</title>
        <authorList>
            <person name="Goeker M."/>
        </authorList>
    </citation>
    <scope>NUCLEOTIDE SEQUENCE [LARGE SCALE GENOMIC DNA]</scope>
    <source>
        <strain evidence="5 6">DSM 22420</strain>
    </source>
</reference>
<dbReference type="Gene3D" id="3.90.220.20">
    <property type="entry name" value="DNA methylase specificity domains"/>
    <property type="match status" value="1"/>
</dbReference>
<keyword evidence="5" id="KW-0378">Hydrolase</keyword>
<feature type="domain" description="Type I restriction modification DNA specificity" evidence="4">
    <location>
        <begin position="13"/>
        <end position="89"/>
    </location>
</feature>
<dbReference type="PANTHER" id="PTHR30408:SF12">
    <property type="entry name" value="TYPE I RESTRICTION ENZYME MJAVIII SPECIFICITY SUBUNIT"/>
    <property type="match status" value="1"/>
</dbReference>
<dbReference type="SUPFAM" id="SSF116734">
    <property type="entry name" value="DNA methylase specificity domain"/>
    <property type="match status" value="1"/>
</dbReference>
<accession>A0ABS4HK08</accession>
<dbReference type="InterPro" id="IPR000055">
    <property type="entry name" value="Restrct_endonuc_typeI_TRD"/>
</dbReference>
<dbReference type="InterPro" id="IPR052021">
    <property type="entry name" value="Type-I_RS_S_subunit"/>
</dbReference>
<dbReference type="PANTHER" id="PTHR30408">
    <property type="entry name" value="TYPE-1 RESTRICTION ENZYME ECOKI SPECIFICITY PROTEIN"/>
    <property type="match status" value="1"/>
</dbReference>
<dbReference type="EMBL" id="JAGGKN010000001">
    <property type="protein sequence ID" value="MBP1951064.1"/>
    <property type="molecule type" value="Genomic_DNA"/>
</dbReference>
<evidence type="ECO:0000313" key="6">
    <source>
        <dbReference type="Proteomes" id="UP001519348"/>
    </source>
</evidence>
<evidence type="ECO:0000259" key="4">
    <source>
        <dbReference type="Pfam" id="PF01420"/>
    </source>
</evidence>
<organism evidence="5 6">
    <name type="scientific">Jeotgalicoccus aerolatus</name>
    <dbReference type="NCBI Taxonomy" id="709510"/>
    <lineage>
        <taxon>Bacteria</taxon>
        <taxon>Bacillati</taxon>
        <taxon>Bacillota</taxon>
        <taxon>Bacilli</taxon>
        <taxon>Bacillales</taxon>
        <taxon>Staphylococcaceae</taxon>
        <taxon>Jeotgalicoccus</taxon>
    </lineage>
</organism>
<proteinExistence type="inferred from homology"/>
<sequence length="101" mass="11847">MYYAGFLIRARINATTNPEFIFQNTLTKKYKKFVSVTSQRSGQPGINAKVYKNYYISMPQIDEQDKIGKFLKSLDNNIILHHSKANLINLIKKEYLHKMFL</sequence>
<comment type="similarity">
    <text evidence="1">Belongs to the type-I restriction system S methylase family.</text>
</comment>
<gene>
    <name evidence="5" type="ORF">J2Z27_000090</name>
</gene>
<keyword evidence="5" id="KW-0540">Nuclease</keyword>
<evidence type="ECO:0000256" key="3">
    <source>
        <dbReference type="ARBA" id="ARBA00023125"/>
    </source>
</evidence>
<protein>
    <submittedName>
        <fullName evidence="5">Restriction endonuclease S subunit</fullName>
    </submittedName>
</protein>
<evidence type="ECO:0000256" key="2">
    <source>
        <dbReference type="ARBA" id="ARBA00022747"/>
    </source>
</evidence>
<comment type="caution">
    <text evidence="5">The sequence shown here is derived from an EMBL/GenBank/DDBJ whole genome shotgun (WGS) entry which is preliminary data.</text>
</comment>
<dbReference type="InterPro" id="IPR044946">
    <property type="entry name" value="Restrct_endonuc_typeI_TRD_sf"/>
</dbReference>
<dbReference type="Proteomes" id="UP001519348">
    <property type="component" value="Unassembled WGS sequence"/>
</dbReference>
<evidence type="ECO:0000313" key="5">
    <source>
        <dbReference type="EMBL" id="MBP1951064.1"/>
    </source>
</evidence>
<keyword evidence="6" id="KW-1185">Reference proteome</keyword>
<keyword evidence="3" id="KW-0238">DNA-binding</keyword>
<keyword evidence="2" id="KW-0680">Restriction system</keyword>
<evidence type="ECO:0000256" key="1">
    <source>
        <dbReference type="ARBA" id="ARBA00010923"/>
    </source>
</evidence>
<keyword evidence="5" id="KW-0255">Endonuclease</keyword>
<dbReference type="GO" id="GO:0004519">
    <property type="term" value="F:endonuclease activity"/>
    <property type="evidence" value="ECO:0007669"/>
    <property type="project" value="UniProtKB-KW"/>
</dbReference>